<dbReference type="RefSeq" id="XP_022761560.1">
    <property type="nucleotide sequence ID" value="XM_022905825.1"/>
</dbReference>
<evidence type="ECO:0000313" key="1">
    <source>
        <dbReference type="Proteomes" id="UP000515121"/>
    </source>
</evidence>
<organism evidence="1 2">
    <name type="scientific">Durio zibethinus</name>
    <name type="common">Durian</name>
    <dbReference type="NCBI Taxonomy" id="66656"/>
    <lineage>
        <taxon>Eukaryota</taxon>
        <taxon>Viridiplantae</taxon>
        <taxon>Streptophyta</taxon>
        <taxon>Embryophyta</taxon>
        <taxon>Tracheophyta</taxon>
        <taxon>Spermatophyta</taxon>
        <taxon>Magnoliopsida</taxon>
        <taxon>eudicotyledons</taxon>
        <taxon>Gunneridae</taxon>
        <taxon>Pentapetalae</taxon>
        <taxon>rosids</taxon>
        <taxon>malvids</taxon>
        <taxon>Malvales</taxon>
        <taxon>Malvaceae</taxon>
        <taxon>Helicteroideae</taxon>
        <taxon>Durio</taxon>
    </lineage>
</organism>
<accession>A0A6P6A9P6</accession>
<dbReference type="Proteomes" id="UP000515121">
    <property type="component" value="Unplaced"/>
</dbReference>
<dbReference type="GeneID" id="111307713"/>
<dbReference type="OrthoDB" id="1489976at2759"/>
<evidence type="ECO:0000313" key="2">
    <source>
        <dbReference type="RefSeq" id="XP_022761560.1"/>
    </source>
</evidence>
<proteinExistence type="predicted"/>
<protein>
    <submittedName>
        <fullName evidence="2">Uncharacterized protein LOC111307713</fullName>
    </submittedName>
</protein>
<name>A0A6P6A9P6_DURZI</name>
<gene>
    <name evidence="2" type="primary">LOC111307713</name>
</gene>
<dbReference type="AlphaFoldDB" id="A0A6P6A9P6"/>
<reference evidence="2" key="1">
    <citation type="submission" date="2025-08" db="UniProtKB">
        <authorList>
            <consortium name="RefSeq"/>
        </authorList>
    </citation>
    <scope>IDENTIFICATION</scope>
    <source>
        <tissue evidence="2">Fruit stalk</tissue>
    </source>
</reference>
<sequence>MTLSRARIFSRIISLVDDSTMKLAWKIRSFLKKIRQSSKYYRYHRLVNDESDHGVVKTIDEAPTIYVSVYVGKEGKRPEIFDQLLELWSFKWDFDEGNCFIFLKEFEKWSRMRQERLTDHATPRRTGEGSLSFCY</sequence>
<keyword evidence="1" id="KW-1185">Reference proteome</keyword>
<dbReference type="KEGG" id="dzi:111307713"/>